<proteinExistence type="predicted"/>
<dbReference type="PANTHER" id="PTHR45669">
    <property type="entry name" value="GLUTAREDOXIN DOMAIN-CONTAINING CYSTEINE-RICH PROTEIN CG12206-RELATED"/>
    <property type="match status" value="1"/>
</dbReference>
<dbReference type="Pfam" id="PF00462">
    <property type="entry name" value="Glutaredoxin"/>
    <property type="match status" value="1"/>
</dbReference>
<dbReference type="OrthoDB" id="423313at2759"/>
<dbReference type="PANTHER" id="PTHR45669:SF26">
    <property type="entry name" value="GLUTAREDOXIN DOMAIN-CONTAINING PROTEIN"/>
    <property type="match status" value="1"/>
</dbReference>
<organism evidence="2 3">
    <name type="scientific">Protea cynaroides</name>
    <dbReference type="NCBI Taxonomy" id="273540"/>
    <lineage>
        <taxon>Eukaryota</taxon>
        <taxon>Viridiplantae</taxon>
        <taxon>Streptophyta</taxon>
        <taxon>Embryophyta</taxon>
        <taxon>Tracheophyta</taxon>
        <taxon>Spermatophyta</taxon>
        <taxon>Magnoliopsida</taxon>
        <taxon>Proteales</taxon>
        <taxon>Proteaceae</taxon>
        <taxon>Protea</taxon>
    </lineage>
</organism>
<dbReference type="InterPro" id="IPR036249">
    <property type="entry name" value="Thioredoxin-like_sf"/>
</dbReference>
<protein>
    <recommendedName>
        <fullName evidence="1">Glutaredoxin domain-containing protein</fullName>
    </recommendedName>
</protein>
<dbReference type="InterPro" id="IPR002109">
    <property type="entry name" value="Glutaredoxin"/>
</dbReference>
<dbReference type="Gene3D" id="3.40.30.10">
    <property type="entry name" value="Glutaredoxin"/>
    <property type="match status" value="1"/>
</dbReference>
<sequence>MWPTWRRSPARIPSSTNFSCSSFKDIQNLCKEELEPIQPKKPNIFQRVRIANAVLRTLSRPVLPKSLPPPPPPDAGTQISISLPGAEKRIVVYYTSLRVVRKTFEDCRTVRSILKGFRVSMDERDLSMDAAFLDELHSILGTKELTLPRVFIGGRYVGGVEEIRQLHETGELKKFVEGFPADAGVCEECEGNRFVLCEQCNGSHKCYMEKGGFKICSACNVNGLIRCSSCYSSVGFDPPNHKDRNH</sequence>
<reference evidence="2" key="1">
    <citation type="journal article" date="2023" name="Plant J.">
        <title>The genome of the king protea, Protea cynaroides.</title>
        <authorList>
            <person name="Chang J."/>
            <person name="Duong T.A."/>
            <person name="Schoeman C."/>
            <person name="Ma X."/>
            <person name="Roodt D."/>
            <person name="Barker N."/>
            <person name="Li Z."/>
            <person name="Van de Peer Y."/>
            <person name="Mizrachi E."/>
        </authorList>
    </citation>
    <scope>NUCLEOTIDE SEQUENCE</scope>
    <source>
        <tissue evidence="2">Young leaves</tissue>
    </source>
</reference>
<dbReference type="EMBL" id="JAMYWD010000002">
    <property type="protein sequence ID" value="KAJ4979614.1"/>
    <property type="molecule type" value="Genomic_DNA"/>
</dbReference>
<keyword evidence="3" id="KW-1185">Reference proteome</keyword>
<evidence type="ECO:0000259" key="1">
    <source>
        <dbReference type="Pfam" id="PF00462"/>
    </source>
</evidence>
<name>A0A9Q0L0B9_9MAGN</name>
<comment type="caution">
    <text evidence="2">The sequence shown here is derived from an EMBL/GenBank/DDBJ whole genome shotgun (WGS) entry which is preliminary data.</text>
</comment>
<accession>A0A9Q0L0B9</accession>
<dbReference type="SUPFAM" id="SSF52833">
    <property type="entry name" value="Thioredoxin-like"/>
    <property type="match status" value="1"/>
</dbReference>
<dbReference type="Proteomes" id="UP001141806">
    <property type="component" value="Unassembled WGS sequence"/>
</dbReference>
<dbReference type="CDD" id="cd03031">
    <property type="entry name" value="GRX_GRX_like"/>
    <property type="match status" value="1"/>
</dbReference>
<gene>
    <name evidence="2" type="ORF">NE237_010394</name>
</gene>
<feature type="domain" description="Glutaredoxin" evidence="1">
    <location>
        <begin position="91"/>
        <end position="157"/>
    </location>
</feature>
<evidence type="ECO:0000313" key="2">
    <source>
        <dbReference type="EMBL" id="KAJ4979614.1"/>
    </source>
</evidence>
<evidence type="ECO:0000313" key="3">
    <source>
        <dbReference type="Proteomes" id="UP001141806"/>
    </source>
</evidence>
<dbReference type="AlphaFoldDB" id="A0A9Q0L0B9"/>
<dbReference type="PROSITE" id="PS51354">
    <property type="entry name" value="GLUTAREDOXIN_2"/>
    <property type="match status" value="1"/>
</dbReference>
<dbReference type="Pfam" id="PF23733">
    <property type="entry name" value="GRXCR1-2_C"/>
    <property type="match status" value="1"/>
</dbReference>